<dbReference type="Proteomes" id="UP000286997">
    <property type="component" value="Unassembled WGS sequence"/>
</dbReference>
<keyword evidence="2" id="KW-1185">Reference proteome</keyword>
<dbReference type="RefSeq" id="WP_127731943.1">
    <property type="nucleotide sequence ID" value="NZ_SACP01000019.1"/>
</dbReference>
<dbReference type="InterPro" id="IPR024078">
    <property type="entry name" value="LmbE-like_dom_sf"/>
</dbReference>
<proteinExistence type="predicted"/>
<dbReference type="Pfam" id="PF02585">
    <property type="entry name" value="PIG-L"/>
    <property type="match status" value="1"/>
</dbReference>
<accession>A0A437P0T3</accession>
<sequence>MPTALALSPHLDDAAFSCGGTLARLAASGWRVVMATLFTATVPDPAGFALACQLDKGLGPEVDYMALRRAEDRDAAAALGTVEALHLPLREAPHRGYASAPELFAGPRPDDGVRGPLAAIVADLLAQETPDLVLAPQAVGGHVDHVQLVTVLRQAPLGAVLWWRDFPYTVRDRRPKEPFGAGFAALPELAVRLDDGERARKHAACAAYASQIGFQFGGPDGLAVRLAAEDGREAFRLSGARPEDLPILRAGA</sequence>
<name>A0A437P0T3_9HYPH</name>
<reference evidence="1 2" key="1">
    <citation type="submission" date="2019-01" db="EMBL/GenBank/DDBJ databases">
        <authorList>
            <person name="Chen W.-M."/>
        </authorList>
    </citation>
    <scope>NUCLEOTIDE SEQUENCE [LARGE SCALE GENOMIC DNA]</scope>
    <source>
        <strain evidence="1 2">TER-1</strain>
    </source>
</reference>
<dbReference type="PANTHER" id="PTHR12993:SF29">
    <property type="entry name" value="BLR3841 PROTEIN"/>
    <property type="match status" value="1"/>
</dbReference>
<dbReference type="InterPro" id="IPR003737">
    <property type="entry name" value="GlcNAc_PI_deacetylase-related"/>
</dbReference>
<gene>
    <name evidence="1" type="ORF">EOE48_18755</name>
</gene>
<protein>
    <submittedName>
        <fullName evidence="1">PIG-L family deacetylase</fullName>
    </submittedName>
</protein>
<organism evidence="1 2">
    <name type="scientific">Methylobacterium oryzihabitans</name>
    <dbReference type="NCBI Taxonomy" id="2499852"/>
    <lineage>
        <taxon>Bacteria</taxon>
        <taxon>Pseudomonadati</taxon>
        <taxon>Pseudomonadota</taxon>
        <taxon>Alphaproteobacteria</taxon>
        <taxon>Hyphomicrobiales</taxon>
        <taxon>Methylobacteriaceae</taxon>
        <taxon>Methylobacterium</taxon>
    </lineage>
</organism>
<evidence type="ECO:0000313" key="1">
    <source>
        <dbReference type="EMBL" id="RVU15835.1"/>
    </source>
</evidence>
<dbReference type="AlphaFoldDB" id="A0A437P0T3"/>
<dbReference type="PANTHER" id="PTHR12993">
    <property type="entry name" value="N-ACETYLGLUCOSAMINYL-PHOSPHATIDYLINOSITOL DE-N-ACETYLASE-RELATED"/>
    <property type="match status" value="1"/>
</dbReference>
<comment type="caution">
    <text evidence="1">The sequence shown here is derived from an EMBL/GenBank/DDBJ whole genome shotgun (WGS) entry which is preliminary data.</text>
</comment>
<evidence type="ECO:0000313" key="2">
    <source>
        <dbReference type="Proteomes" id="UP000286997"/>
    </source>
</evidence>
<dbReference type="SUPFAM" id="SSF102588">
    <property type="entry name" value="LmbE-like"/>
    <property type="match status" value="1"/>
</dbReference>
<dbReference type="EMBL" id="SACP01000019">
    <property type="protein sequence ID" value="RVU15835.1"/>
    <property type="molecule type" value="Genomic_DNA"/>
</dbReference>
<dbReference type="Gene3D" id="3.40.50.10320">
    <property type="entry name" value="LmbE-like"/>
    <property type="match status" value="1"/>
</dbReference>
<dbReference type="GO" id="GO:0016811">
    <property type="term" value="F:hydrolase activity, acting on carbon-nitrogen (but not peptide) bonds, in linear amides"/>
    <property type="evidence" value="ECO:0007669"/>
    <property type="project" value="TreeGrafter"/>
</dbReference>
<dbReference type="OrthoDB" id="116799at2"/>